<dbReference type="Proteomes" id="UP000324800">
    <property type="component" value="Unassembled WGS sequence"/>
</dbReference>
<keyword evidence="1" id="KW-1133">Transmembrane helix</keyword>
<dbReference type="EMBL" id="SNRW01003656">
    <property type="protein sequence ID" value="KAA6389258.1"/>
    <property type="molecule type" value="Genomic_DNA"/>
</dbReference>
<name>A0A5J4W339_9EUKA</name>
<evidence type="ECO:0000313" key="3">
    <source>
        <dbReference type="Proteomes" id="UP000324800"/>
    </source>
</evidence>
<protein>
    <submittedName>
        <fullName evidence="2">Uncharacterized protein</fullName>
    </submittedName>
</protein>
<accession>A0A5J4W339</accession>
<organism evidence="2 3">
    <name type="scientific">Streblomastix strix</name>
    <dbReference type="NCBI Taxonomy" id="222440"/>
    <lineage>
        <taxon>Eukaryota</taxon>
        <taxon>Metamonada</taxon>
        <taxon>Preaxostyla</taxon>
        <taxon>Oxymonadida</taxon>
        <taxon>Streblomastigidae</taxon>
        <taxon>Streblomastix</taxon>
    </lineage>
</organism>
<evidence type="ECO:0000313" key="2">
    <source>
        <dbReference type="EMBL" id="KAA6389258.1"/>
    </source>
</evidence>
<feature type="non-terminal residue" evidence="2">
    <location>
        <position position="48"/>
    </location>
</feature>
<keyword evidence="1" id="KW-0472">Membrane</keyword>
<dbReference type="AlphaFoldDB" id="A0A5J4W339"/>
<reference evidence="2 3" key="1">
    <citation type="submission" date="2019-03" db="EMBL/GenBank/DDBJ databases">
        <title>Single cell metagenomics reveals metabolic interactions within the superorganism composed of flagellate Streblomastix strix and complex community of Bacteroidetes bacteria on its surface.</title>
        <authorList>
            <person name="Treitli S.C."/>
            <person name="Kolisko M."/>
            <person name="Husnik F."/>
            <person name="Keeling P."/>
            <person name="Hampl V."/>
        </authorList>
    </citation>
    <scope>NUCLEOTIDE SEQUENCE [LARGE SCALE GENOMIC DNA]</scope>
    <source>
        <strain evidence="2">ST1C</strain>
    </source>
</reference>
<sequence>MFNEIACLVNAFISGYVALAALKRVIMAWLMVGHVYGDWMPALLMIAV</sequence>
<proteinExistence type="predicted"/>
<evidence type="ECO:0000256" key="1">
    <source>
        <dbReference type="SAM" id="Phobius"/>
    </source>
</evidence>
<comment type="caution">
    <text evidence="2">The sequence shown here is derived from an EMBL/GenBank/DDBJ whole genome shotgun (WGS) entry which is preliminary data.</text>
</comment>
<feature type="transmembrane region" description="Helical" evidence="1">
    <location>
        <begin position="7"/>
        <end position="32"/>
    </location>
</feature>
<keyword evidence="1" id="KW-0812">Transmembrane</keyword>
<gene>
    <name evidence="2" type="ORF">EZS28_015213</name>
</gene>